<dbReference type="CDD" id="cd07302">
    <property type="entry name" value="CHD"/>
    <property type="match status" value="1"/>
</dbReference>
<evidence type="ECO:0000256" key="1">
    <source>
        <dbReference type="ARBA" id="ARBA00005381"/>
    </source>
</evidence>
<evidence type="ECO:0000313" key="3">
    <source>
        <dbReference type="EMBL" id="MBA0126404.1"/>
    </source>
</evidence>
<protein>
    <submittedName>
        <fullName evidence="3">Adenylate/guanylate cyclase domain-containing protein</fullName>
    </submittedName>
</protein>
<dbReference type="GO" id="GO:0004016">
    <property type="term" value="F:adenylate cyclase activity"/>
    <property type="evidence" value="ECO:0007669"/>
    <property type="project" value="UniProtKB-ARBA"/>
</dbReference>
<name>A0A838AAZ1_9PSEU</name>
<comment type="similarity">
    <text evidence="1">Belongs to the adenylyl cyclase class-3 family.</text>
</comment>
<proteinExistence type="inferred from homology"/>
<dbReference type="RefSeq" id="WP_180893232.1">
    <property type="nucleotide sequence ID" value="NZ_JACCKD010000004.1"/>
</dbReference>
<dbReference type="PROSITE" id="PS50125">
    <property type="entry name" value="GUANYLATE_CYCLASE_2"/>
    <property type="match status" value="1"/>
</dbReference>
<dbReference type="PANTHER" id="PTHR43081">
    <property type="entry name" value="ADENYLATE CYCLASE, TERMINAL-DIFFERENTIATION SPECIFIC-RELATED"/>
    <property type="match status" value="1"/>
</dbReference>
<gene>
    <name evidence="3" type="ORF">H0B56_12710</name>
</gene>
<dbReference type="EMBL" id="JACCKD010000004">
    <property type="protein sequence ID" value="MBA0126404.1"/>
    <property type="molecule type" value="Genomic_DNA"/>
</dbReference>
<dbReference type="AlphaFoldDB" id="A0A838AAZ1"/>
<dbReference type="Proteomes" id="UP000582974">
    <property type="component" value="Unassembled WGS sequence"/>
</dbReference>
<dbReference type="SUPFAM" id="SSF55073">
    <property type="entry name" value="Nucleotide cyclase"/>
    <property type="match status" value="1"/>
</dbReference>
<dbReference type="InterPro" id="IPR050697">
    <property type="entry name" value="Adenylyl/Guanylyl_Cyclase_3/4"/>
</dbReference>
<organism evidence="3 4">
    <name type="scientific">Haloechinothrix aidingensis</name>
    <dbReference type="NCBI Taxonomy" id="2752311"/>
    <lineage>
        <taxon>Bacteria</taxon>
        <taxon>Bacillati</taxon>
        <taxon>Actinomycetota</taxon>
        <taxon>Actinomycetes</taxon>
        <taxon>Pseudonocardiales</taxon>
        <taxon>Pseudonocardiaceae</taxon>
        <taxon>Haloechinothrix</taxon>
    </lineage>
</organism>
<dbReference type="InterPro" id="IPR029787">
    <property type="entry name" value="Nucleotide_cyclase"/>
</dbReference>
<sequence length="285" mass="31235">MRKFRSSRPARVRRFRRASSVVPSTIASLNTVVAVRLADLVEQDPEFRDQALEMGVIDHKWLEDPAARPISRVAPVEVMRRFLERSVERRPSALARLGLNALQVLSVDGAAIGGSGRQARVTVVFTDIEGFTRYTSANGDEAARSLLDEHHRVVGPIVRRWGGRVVKRLGDGLMLTFADPGYAVRAAVELVEERPADLKVRAGVHTGDAVVTRDDLVGHVVNVSARITDLAKGNQVLASDEAIEAAGELPGLRLSKPARKRVKGVDHAVSVYRVRAGEPAERRLR</sequence>
<dbReference type="InterPro" id="IPR001054">
    <property type="entry name" value="A/G_cyclase"/>
</dbReference>
<dbReference type="Gene3D" id="3.30.70.1230">
    <property type="entry name" value="Nucleotide cyclase"/>
    <property type="match status" value="1"/>
</dbReference>
<accession>A0A838AAZ1</accession>
<dbReference type="GO" id="GO:0006171">
    <property type="term" value="P:cAMP biosynthetic process"/>
    <property type="evidence" value="ECO:0007669"/>
    <property type="project" value="TreeGrafter"/>
</dbReference>
<feature type="domain" description="Guanylate cyclase" evidence="2">
    <location>
        <begin position="122"/>
        <end position="228"/>
    </location>
</feature>
<dbReference type="SMART" id="SM00044">
    <property type="entry name" value="CYCc"/>
    <property type="match status" value="1"/>
</dbReference>
<dbReference type="PANTHER" id="PTHR43081:SF19">
    <property type="entry name" value="PH-SENSITIVE ADENYLATE CYCLASE RV1264"/>
    <property type="match status" value="1"/>
</dbReference>
<evidence type="ECO:0000259" key="2">
    <source>
        <dbReference type="PROSITE" id="PS50125"/>
    </source>
</evidence>
<comment type="caution">
    <text evidence="3">The sequence shown here is derived from an EMBL/GenBank/DDBJ whole genome shotgun (WGS) entry which is preliminary data.</text>
</comment>
<dbReference type="Pfam" id="PF00211">
    <property type="entry name" value="Guanylate_cyc"/>
    <property type="match status" value="1"/>
</dbReference>
<keyword evidence="4" id="KW-1185">Reference proteome</keyword>
<reference evidence="3 4" key="1">
    <citation type="submission" date="2020-07" db="EMBL/GenBank/DDBJ databases">
        <title>Genome of Haloechinothrix sp.</title>
        <authorList>
            <person name="Tang S.-K."/>
            <person name="Yang L."/>
            <person name="Zhu W.-Y."/>
        </authorList>
    </citation>
    <scope>NUCLEOTIDE SEQUENCE [LARGE SCALE GENOMIC DNA]</scope>
    <source>
        <strain evidence="3 4">YIM 98757</strain>
    </source>
</reference>
<evidence type="ECO:0000313" key="4">
    <source>
        <dbReference type="Proteomes" id="UP000582974"/>
    </source>
</evidence>
<dbReference type="GO" id="GO:0035556">
    <property type="term" value="P:intracellular signal transduction"/>
    <property type="evidence" value="ECO:0007669"/>
    <property type="project" value="InterPro"/>
</dbReference>